<keyword evidence="3" id="KW-1185">Reference proteome</keyword>
<evidence type="ECO:0008006" key="4">
    <source>
        <dbReference type="Google" id="ProtNLM"/>
    </source>
</evidence>
<organism evidence="2 3">
    <name type="scientific">Dyadobacter fermentans</name>
    <dbReference type="NCBI Taxonomy" id="94254"/>
    <lineage>
        <taxon>Bacteria</taxon>
        <taxon>Pseudomonadati</taxon>
        <taxon>Bacteroidota</taxon>
        <taxon>Cytophagia</taxon>
        <taxon>Cytophagales</taxon>
        <taxon>Spirosomataceae</taxon>
        <taxon>Dyadobacter</taxon>
    </lineage>
</organism>
<dbReference type="Proteomes" id="UP001264980">
    <property type="component" value="Unassembled WGS sequence"/>
</dbReference>
<evidence type="ECO:0000313" key="3">
    <source>
        <dbReference type="Proteomes" id="UP001264980"/>
    </source>
</evidence>
<feature type="signal peptide" evidence="1">
    <location>
        <begin position="1"/>
        <end position="21"/>
    </location>
</feature>
<accession>A0ABU1QU99</accession>
<comment type="caution">
    <text evidence="2">The sequence shown here is derived from an EMBL/GenBank/DDBJ whole genome shotgun (WGS) entry which is preliminary data.</text>
</comment>
<evidence type="ECO:0000313" key="2">
    <source>
        <dbReference type="EMBL" id="MDR6804732.1"/>
    </source>
</evidence>
<dbReference type="PROSITE" id="PS51257">
    <property type="entry name" value="PROKAR_LIPOPROTEIN"/>
    <property type="match status" value="1"/>
</dbReference>
<proteinExistence type="predicted"/>
<sequence>MKTRPLVKIAAMSAVFITAMAFSCQDHHIPDPVTHCERVDGGARAFPCEFEIVKLEFLRGTTNQVVSTFRPGDATVALPINASQAYFWLSMHSSVYLQYRVRVHVKRIAPASSQPIDGYELVYYRMAPIVPGYPPVYDDVVNEPGVVQSAGNTLPLSPAKRPVTFDMPVGETRTAELLVTLGFDYEMLGGVYSGEMVIGVVNNTTALKLFGAPYNYNRGRDIQEARLSFVPEPTCEQNANCQILNQGMWQAPDWPY</sequence>
<protein>
    <recommendedName>
        <fullName evidence="4">Lipoprotein</fullName>
    </recommendedName>
</protein>
<evidence type="ECO:0000256" key="1">
    <source>
        <dbReference type="SAM" id="SignalP"/>
    </source>
</evidence>
<dbReference type="RefSeq" id="WP_309982005.1">
    <property type="nucleotide sequence ID" value="NZ_JAVDTI010000002.1"/>
</dbReference>
<gene>
    <name evidence="2" type="ORF">J2W84_001778</name>
</gene>
<feature type="chain" id="PRO_5045214253" description="Lipoprotein" evidence="1">
    <location>
        <begin position="22"/>
        <end position="256"/>
    </location>
</feature>
<keyword evidence="1" id="KW-0732">Signal</keyword>
<dbReference type="EMBL" id="JAVDTI010000002">
    <property type="protein sequence ID" value="MDR6804732.1"/>
    <property type="molecule type" value="Genomic_DNA"/>
</dbReference>
<name>A0ABU1QU99_9BACT</name>
<reference evidence="2 3" key="1">
    <citation type="submission" date="2023-07" db="EMBL/GenBank/DDBJ databases">
        <title>Sorghum-associated microbial communities from plants grown in Nebraska, USA.</title>
        <authorList>
            <person name="Schachtman D."/>
        </authorList>
    </citation>
    <scope>NUCLEOTIDE SEQUENCE [LARGE SCALE GENOMIC DNA]</scope>
    <source>
        <strain evidence="2 3">BE57</strain>
    </source>
</reference>